<gene>
    <name evidence="2" type="ORF">QJT80_00895</name>
</gene>
<dbReference type="AlphaFoldDB" id="A0AA95H5D7"/>
<evidence type="ECO:0000313" key="2">
    <source>
        <dbReference type="EMBL" id="WGZ91041.1"/>
    </source>
</evidence>
<reference evidence="2" key="2">
    <citation type="submission" date="2023-04" db="EMBL/GenBank/DDBJ databases">
        <authorList>
            <person name="Beletskiy A.V."/>
            <person name="Mardanov A.V."/>
            <person name="Ravin N.V."/>
        </authorList>
    </citation>
    <scope>NUCLEOTIDE SEQUENCE</scope>
    <source>
        <strain evidence="2">GKL-01</strain>
    </source>
</reference>
<feature type="transmembrane region" description="Helical" evidence="1">
    <location>
        <begin position="40"/>
        <end position="59"/>
    </location>
</feature>
<name>A0AA95H5D7_9GAMM</name>
<dbReference type="Proteomes" id="UP001300672">
    <property type="component" value="Chromosome"/>
</dbReference>
<keyword evidence="1" id="KW-0812">Transmembrane</keyword>
<dbReference type="EMBL" id="CP124755">
    <property type="protein sequence ID" value="WGZ91041.1"/>
    <property type="molecule type" value="Genomic_DNA"/>
</dbReference>
<dbReference type="KEGG" id="tdu:QJT80_00895"/>
<evidence type="ECO:0000256" key="1">
    <source>
        <dbReference type="SAM" id="Phobius"/>
    </source>
</evidence>
<reference evidence="2" key="1">
    <citation type="journal article" date="2023" name="Int. J. Mol. Sci.">
        <title>Metagenomics Revealed a New Genus 'Candidatus Thiocaldithrix dubininis' gen. nov., sp. nov. and a New Species 'Candidatus Thiothrix putei' sp. nov. in the Family Thiotrichaceae, Some Members of Which Have Traits of Both Na+- and H+-Motive Energetics.</title>
        <authorList>
            <person name="Ravin N.V."/>
            <person name="Muntyan M.S."/>
            <person name="Smolyakov D.D."/>
            <person name="Rudenko T.S."/>
            <person name="Beletsky A.V."/>
            <person name="Mardanov A.V."/>
            <person name="Grabovich M.Y."/>
        </authorList>
    </citation>
    <scope>NUCLEOTIDE SEQUENCE</scope>
    <source>
        <strain evidence="2">GKL-01</strain>
    </source>
</reference>
<proteinExistence type="predicted"/>
<accession>A0AA95H5D7</accession>
<sequence>MLRLLVILATIGTWLVSSNLWYTGGVLVVGWIFANIIQRILNVLFYVSLIGLGGLYIYAQQTEQSFFWLLLSGLYQLL</sequence>
<keyword evidence="1" id="KW-1133">Transmembrane helix</keyword>
<feature type="transmembrane region" description="Helical" evidence="1">
    <location>
        <begin position="6"/>
        <end position="33"/>
    </location>
</feature>
<organism evidence="2">
    <name type="scientific">Candidatus Thiocaldithrix dubininis</name>
    <dbReference type="NCBI Taxonomy" id="3080823"/>
    <lineage>
        <taxon>Bacteria</taxon>
        <taxon>Pseudomonadati</taxon>
        <taxon>Pseudomonadota</taxon>
        <taxon>Gammaproteobacteria</taxon>
        <taxon>Thiotrichales</taxon>
        <taxon>Thiotrichaceae</taxon>
        <taxon>Candidatus Thiocaldithrix</taxon>
    </lineage>
</organism>
<keyword evidence="1" id="KW-0472">Membrane</keyword>
<protein>
    <submittedName>
        <fullName evidence="2">Uncharacterized protein</fullName>
    </submittedName>
</protein>